<keyword evidence="1" id="KW-0812">Transmembrane</keyword>
<dbReference type="EMBL" id="JBHSIU010000028">
    <property type="protein sequence ID" value="MFC5000858.1"/>
    <property type="molecule type" value="Genomic_DNA"/>
</dbReference>
<evidence type="ECO:0000259" key="2">
    <source>
        <dbReference type="SMART" id="SM00458"/>
    </source>
</evidence>
<feature type="domain" description="Ricin B lectin" evidence="2">
    <location>
        <begin position="20"/>
        <end position="149"/>
    </location>
</feature>
<dbReference type="SMART" id="SM00458">
    <property type="entry name" value="RICIN"/>
    <property type="match status" value="1"/>
</dbReference>
<sequence length="149" mass="16176">MHPNRGGYDRLAAVWAVALGAGLASLRVATPGFTDRYLRRQNGLAVWHCIGGAAQSWTVHSDHTLRAMGKCLDVIATATTDWGVRNGTEVQLWDCWGGPMQQWVQQPDGSLRNPNSGRCLGAPNGNTTPGTRLRIWDCNGSPAQLFHTP</sequence>
<organism evidence="3 4">
    <name type="scientific">Dactylosporangium cerinum</name>
    <dbReference type="NCBI Taxonomy" id="1434730"/>
    <lineage>
        <taxon>Bacteria</taxon>
        <taxon>Bacillati</taxon>
        <taxon>Actinomycetota</taxon>
        <taxon>Actinomycetes</taxon>
        <taxon>Micromonosporales</taxon>
        <taxon>Micromonosporaceae</taxon>
        <taxon>Dactylosporangium</taxon>
    </lineage>
</organism>
<keyword evidence="1" id="KW-1133">Transmembrane helix</keyword>
<name>A0ABV9W0B9_9ACTN</name>
<dbReference type="SUPFAM" id="SSF50370">
    <property type="entry name" value="Ricin B-like lectins"/>
    <property type="match status" value="1"/>
</dbReference>
<comment type="caution">
    <text evidence="3">The sequence shown here is derived from an EMBL/GenBank/DDBJ whole genome shotgun (WGS) entry which is preliminary data.</text>
</comment>
<evidence type="ECO:0000256" key="1">
    <source>
        <dbReference type="SAM" id="Phobius"/>
    </source>
</evidence>
<gene>
    <name evidence="3" type="ORF">ACFPIJ_23840</name>
</gene>
<dbReference type="Gene3D" id="2.80.10.50">
    <property type="match status" value="1"/>
</dbReference>
<reference evidence="4" key="1">
    <citation type="journal article" date="2019" name="Int. J. Syst. Evol. Microbiol.">
        <title>The Global Catalogue of Microorganisms (GCM) 10K type strain sequencing project: providing services to taxonomists for standard genome sequencing and annotation.</title>
        <authorList>
            <consortium name="The Broad Institute Genomics Platform"/>
            <consortium name="The Broad Institute Genome Sequencing Center for Infectious Disease"/>
            <person name="Wu L."/>
            <person name="Ma J."/>
        </authorList>
    </citation>
    <scope>NUCLEOTIDE SEQUENCE [LARGE SCALE GENOMIC DNA]</scope>
    <source>
        <strain evidence="4">CGMCC 4.7152</strain>
    </source>
</reference>
<dbReference type="RefSeq" id="WP_380117389.1">
    <property type="nucleotide sequence ID" value="NZ_JBHSIU010000028.1"/>
</dbReference>
<dbReference type="InterPro" id="IPR000772">
    <property type="entry name" value="Ricin_B_lectin"/>
</dbReference>
<dbReference type="PROSITE" id="PS50231">
    <property type="entry name" value="RICIN_B_LECTIN"/>
    <property type="match status" value="1"/>
</dbReference>
<proteinExistence type="predicted"/>
<keyword evidence="1" id="KW-0472">Membrane</keyword>
<accession>A0ABV9W0B9</accession>
<evidence type="ECO:0000313" key="4">
    <source>
        <dbReference type="Proteomes" id="UP001595912"/>
    </source>
</evidence>
<feature type="transmembrane region" description="Helical" evidence="1">
    <location>
        <begin position="12"/>
        <end position="30"/>
    </location>
</feature>
<dbReference type="InterPro" id="IPR035992">
    <property type="entry name" value="Ricin_B-like_lectins"/>
</dbReference>
<dbReference type="Proteomes" id="UP001595912">
    <property type="component" value="Unassembled WGS sequence"/>
</dbReference>
<keyword evidence="4" id="KW-1185">Reference proteome</keyword>
<evidence type="ECO:0000313" key="3">
    <source>
        <dbReference type="EMBL" id="MFC5000858.1"/>
    </source>
</evidence>
<protein>
    <submittedName>
        <fullName evidence="3">Ricin-type beta-trefoil lectin domain protein</fullName>
    </submittedName>
</protein>
<dbReference type="Pfam" id="PF00652">
    <property type="entry name" value="Ricin_B_lectin"/>
    <property type="match status" value="1"/>
</dbReference>